<feature type="region of interest" description="Disordered" evidence="1">
    <location>
        <begin position="140"/>
        <end position="215"/>
    </location>
</feature>
<feature type="compositionally biased region" description="Basic and acidic residues" evidence="1">
    <location>
        <begin position="197"/>
        <end position="215"/>
    </location>
</feature>
<gene>
    <name evidence="2" type="ORF">WMY93_009744</name>
</gene>
<organism evidence="2 3">
    <name type="scientific">Mugilogobius chulae</name>
    <name type="common">yellowstripe goby</name>
    <dbReference type="NCBI Taxonomy" id="88201"/>
    <lineage>
        <taxon>Eukaryota</taxon>
        <taxon>Metazoa</taxon>
        <taxon>Chordata</taxon>
        <taxon>Craniata</taxon>
        <taxon>Vertebrata</taxon>
        <taxon>Euteleostomi</taxon>
        <taxon>Actinopterygii</taxon>
        <taxon>Neopterygii</taxon>
        <taxon>Teleostei</taxon>
        <taxon>Neoteleostei</taxon>
        <taxon>Acanthomorphata</taxon>
        <taxon>Gobiaria</taxon>
        <taxon>Gobiiformes</taxon>
        <taxon>Gobioidei</taxon>
        <taxon>Gobiidae</taxon>
        <taxon>Gobionellinae</taxon>
        <taxon>Mugilogobius</taxon>
    </lineage>
</organism>
<feature type="compositionally biased region" description="Polar residues" evidence="1">
    <location>
        <begin position="140"/>
        <end position="149"/>
    </location>
</feature>
<evidence type="ECO:0000256" key="1">
    <source>
        <dbReference type="SAM" id="MobiDB-lite"/>
    </source>
</evidence>
<name>A0AAW0PHH2_9GOBI</name>
<feature type="compositionally biased region" description="Basic and acidic residues" evidence="1">
    <location>
        <begin position="164"/>
        <end position="173"/>
    </location>
</feature>
<feature type="region of interest" description="Disordered" evidence="1">
    <location>
        <begin position="61"/>
        <end position="88"/>
    </location>
</feature>
<keyword evidence="3" id="KW-1185">Reference proteome</keyword>
<comment type="caution">
    <text evidence="2">The sequence shown here is derived from an EMBL/GenBank/DDBJ whole genome shotgun (WGS) entry which is preliminary data.</text>
</comment>
<dbReference type="Proteomes" id="UP001460270">
    <property type="component" value="Unassembled WGS sequence"/>
</dbReference>
<evidence type="ECO:0000313" key="3">
    <source>
        <dbReference type="Proteomes" id="UP001460270"/>
    </source>
</evidence>
<reference evidence="3" key="1">
    <citation type="submission" date="2024-04" db="EMBL/GenBank/DDBJ databases">
        <title>Salinicola lusitanus LLJ914,a marine bacterium isolated from the Okinawa Trough.</title>
        <authorList>
            <person name="Li J."/>
        </authorList>
    </citation>
    <scope>NUCLEOTIDE SEQUENCE [LARGE SCALE GENOMIC DNA]</scope>
</reference>
<protein>
    <submittedName>
        <fullName evidence="2">Uncharacterized protein</fullName>
    </submittedName>
</protein>
<dbReference type="AlphaFoldDB" id="A0AAW0PHH2"/>
<accession>A0AAW0PHH2</accession>
<dbReference type="EMBL" id="JBBPFD010000006">
    <property type="protein sequence ID" value="KAK7922842.1"/>
    <property type="molecule type" value="Genomic_DNA"/>
</dbReference>
<sequence>MVSHRNQTNAVCQRQVVPQTCGWCLNNQSTGLDPDQTEREPPDHLWASAASWQLLLSLSTPHKQHTTAPPSPTPEKTTNYTNDGKEGQKQQVAIQGGWCGRVDLLWRWVVGQEDTTHVPRGHLDPGNTRRAPGLDLTQTISYPHNQKSSSHGRKGCAAGSQTAEKQHISDQPHSRARHRVSRREQIFPVTSIEGDGDDRKTESAKEAKEGKEKIGETKGCASNINTSKECEKMADIRSAILKATVVLVMLQSGANIDSKARISGRAKCEKPNRENTK</sequence>
<proteinExistence type="predicted"/>
<evidence type="ECO:0000313" key="2">
    <source>
        <dbReference type="EMBL" id="KAK7922842.1"/>
    </source>
</evidence>